<evidence type="ECO:0000313" key="3">
    <source>
        <dbReference type="Proteomes" id="UP001219525"/>
    </source>
</evidence>
<organism evidence="2 3">
    <name type="scientific">Mycena pura</name>
    <dbReference type="NCBI Taxonomy" id="153505"/>
    <lineage>
        <taxon>Eukaryota</taxon>
        <taxon>Fungi</taxon>
        <taxon>Dikarya</taxon>
        <taxon>Basidiomycota</taxon>
        <taxon>Agaricomycotina</taxon>
        <taxon>Agaricomycetes</taxon>
        <taxon>Agaricomycetidae</taxon>
        <taxon>Agaricales</taxon>
        <taxon>Marasmiineae</taxon>
        <taxon>Mycenaceae</taxon>
        <taxon>Mycena</taxon>
    </lineage>
</organism>
<accession>A0AAD6YGL7</accession>
<feature type="region of interest" description="Disordered" evidence="1">
    <location>
        <begin position="465"/>
        <end position="490"/>
    </location>
</feature>
<keyword evidence="3" id="KW-1185">Reference proteome</keyword>
<dbReference type="AlphaFoldDB" id="A0AAD6YGL7"/>
<evidence type="ECO:0000256" key="1">
    <source>
        <dbReference type="SAM" id="MobiDB-lite"/>
    </source>
</evidence>
<feature type="compositionally biased region" description="Basic residues" evidence="1">
    <location>
        <begin position="476"/>
        <end position="490"/>
    </location>
</feature>
<comment type="caution">
    <text evidence="2">The sequence shown here is derived from an EMBL/GenBank/DDBJ whole genome shotgun (WGS) entry which is preliminary data.</text>
</comment>
<name>A0AAD6YGL7_9AGAR</name>
<proteinExistence type="predicted"/>
<dbReference type="EMBL" id="JARJCW010000016">
    <property type="protein sequence ID" value="KAJ7216014.1"/>
    <property type="molecule type" value="Genomic_DNA"/>
</dbReference>
<sequence length="701" mass="75918">MMPVVKTKLDLRAYRTQAAAYIGGRARTRQIRPEPCVLRALSACGASQRGVIAAHARGRKKGRVARAVAALRTAWATLGRPARPRCSLPVHCGRRRRRRGKTAASSLALRFVHAKRPRHRRKCIRLAVRRVGNPRVACWLAARYEGRRGGAEGHWVIHARRGAAGVAAAHHGAPVLVRLRARVAAPLLGAAFGCPHWRGGRRGDHSADVPRGVAGLCARRLLWPAILRAQDVRRSTAALCCADIHEKNARPVIRFERQLPTVAPAPQWSPPAAVASADVCGGGTGRERQTLASTRMGAVGVPPLAGAGLWAVRPAEHVGRQAQGGAPFSPRAGRAAAARAGRIGQVYNWASSAVGGDHAGAVHFVSFTIISSEPQCNARLVAQDNFVGVHADYGGALVVSHPPASSLLHHPVTTAQLSSRTKWSKPGNPVSYLLAAFSPPGNLSDSKNTIPNIARLFPLLATSAPTHGRSAAPHRPQPRHPVRVRTKRKSRAGATFYHELEIACIKALSSEEDSSLREARKEHLLVPRAAVDGCRLSAEYFSGIRVQVNFRGLVDTVALYNAAAGYRKHHHHHVALTSGLPNSASVIAALHDEARTVLVAHGGGQSKPVLHRLARERTRWWARCPPARRTAQHDARRHHGRPALRSLREAAVTRMPVTTDDRALPAFLAWDPHLTWYTYSNTGSIALHRRREQFATGKPQS</sequence>
<reference evidence="2" key="1">
    <citation type="submission" date="2023-03" db="EMBL/GenBank/DDBJ databases">
        <title>Massive genome expansion in bonnet fungi (Mycena s.s.) driven by repeated elements and novel gene families across ecological guilds.</title>
        <authorList>
            <consortium name="Lawrence Berkeley National Laboratory"/>
            <person name="Harder C.B."/>
            <person name="Miyauchi S."/>
            <person name="Viragh M."/>
            <person name="Kuo A."/>
            <person name="Thoen E."/>
            <person name="Andreopoulos B."/>
            <person name="Lu D."/>
            <person name="Skrede I."/>
            <person name="Drula E."/>
            <person name="Henrissat B."/>
            <person name="Morin E."/>
            <person name="Kohler A."/>
            <person name="Barry K."/>
            <person name="LaButti K."/>
            <person name="Morin E."/>
            <person name="Salamov A."/>
            <person name="Lipzen A."/>
            <person name="Mereny Z."/>
            <person name="Hegedus B."/>
            <person name="Baldrian P."/>
            <person name="Stursova M."/>
            <person name="Weitz H."/>
            <person name="Taylor A."/>
            <person name="Grigoriev I.V."/>
            <person name="Nagy L.G."/>
            <person name="Martin F."/>
            <person name="Kauserud H."/>
        </authorList>
    </citation>
    <scope>NUCLEOTIDE SEQUENCE</scope>
    <source>
        <strain evidence="2">9144</strain>
    </source>
</reference>
<protein>
    <submittedName>
        <fullName evidence="2">Uncharacterized protein</fullName>
    </submittedName>
</protein>
<evidence type="ECO:0000313" key="2">
    <source>
        <dbReference type="EMBL" id="KAJ7216014.1"/>
    </source>
</evidence>
<gene>
    <name evidence="2" type="ORF">GGX14DRAFT_391679</name>
</gene>
<dbReference type="Proteomes" id="UP001219525">
    <property type="component" value="Unassembled WGS sequence"/>
</dbReference>